<keyword evidence="2" id="KW-0732">Signal</keyword>
<name>A0ABY7CZA0_9BASI</name>
<feature type="region of interest" description="Disordered" evidence="1">
    <location>
        <begin position="75"/>
        <end position="113"/>
    </location>
</feature>
<gene>
    <name evidence="3" type="ORF">PtA15_11A443</name>
</gene>
<dbReference type="EMBL" id="CP110431">
    <property type="protein sequence ID" value="WAQ89752.1"/>
    <property type="molecule type" value="Genomic_DNA"/>
</dbReference>
<keyword evidence="4" id="KW-1185">Reference proteome</keyword>
<dbReference type="Proteomes" id="UP001164743">
    <property type="component" value="Chromosome 11A"/>
</dbReference>
<feature type="signal peptide" evidence="2">
    <location>
        <begin position="1"/>
        <end position="25"/>
    </location>
</feature>
<evidence type="ECO:0000313" key="4">
    <source>
        <dbReference type="Proteomes" id="UP001164743"/>
    </source>
</evidence>
<protein>
    <recommendedName>
        <fullName evidence="5">RxLR effector candidate protein</fullName>
    </recommendedName>
</protein>
<reference evidence="3" key="1">
    <citation type="submission" date="2022-10" db="EMBL/GenBank/DDBJ databases">
        <title>Puccinia triticina Genome sequencing and assembly.</title>
        <authorList>
            <person name="Li C."/>
        </authorList>
    </citation>
    <scope>NUCLEOTIDE SEQUENCE</scope>
    <source>
        <strain evidence="3">Pt15</strain>
    </source>
</reference>
<dbReference type="RefSeq" id="XP_053025307.1">
    <property type="nucleotide sequence ID" value="XM_053161352.1"/>
</dbReference>
<feature type="chain" id="PRO_5046998249" description="RxLR effector candidate protein" evidence="2">
    <location>
        <begin position="26"/>
        <end position="423"/>
    </location>
</feature>
<evidence type="ECO:0008006" key="5">
    <source>
        <dbReference type="Google" id="ProtNLM"/>
    </source>
</evidence>
<organism evidence="3 4">
    <name type="scientific">Puccinia triticina</name>
    <dbReference type="NCBI Taxonomy" id="208348"/>
    <lineage>
        <taxon>Eukaryota</taxon>
        <taxon>Fungi</taxon>
        <taxon>Dikarya</taxon>
        <taxon>Basidiomycota</taxon>
        <taxon>Pucciniomycotina</taxon>
        <taxon>Pucciniomycetes</taxon>
        <taxon>Pucciniales</taxon>
        <taxon>Pucciniaceae</taxon>
        <taxon>Puccinia</taxon>
    </lineage>
</organism>
<sequence length="423" mass="47325">MVNPGPCLRQSAPLILLFLFSQIVGFPASCMEFEAAARIGQFAKNTHSIETASTLSPTIDLAADASRSRLSSSAIDGITDSDQPLPPLNSLASDGDNPALTKPPGGFLSKDPVKQPDQYSQLAAKFQRLTKNVHTGPHLDFLNKYSELTQPEERLSLVQHAIENLLKSETIPLDSGKEWLAIFDFISKNGQDMKTQLKINTALSFGYRNLISKLSSPPAITSESDYKSLLDSVLTQVAERRRFYYWSSFHSLVKESETVDWSRETLLPFLGLGKSANLNSFKEMIENSAATVAYLEKARRRPPSFILAGKLFGSWRRKLDQISEAKFLRRLGKVAQQGNRETDSQTKTASIILLWHLKNEGGEALNKLQFFKDFRFTPKAQQLATKQIDNLLKSQKSARPWPEDYELLLTLENRVSDAHTGPY</sequence>
<evidence type="ECO:0000313" key="3">
    <source>
        <dbReference type="EMBL" id="WAQ89752.1"/>
    </source>
</evidence>
<dbReference type="GeneID" id="77802247"/>
<accession>A0ABY7CZA0</accession>
<proteinExistence type="predicted"/>
<evidence type="ECO:0000256" key="1">
    <source>
        <dbReference type="SAM" id="MobiDB-lite"/>
    </source>
</evidence>
<evidence type="ECO:0000256" key="2">
    <source>
        <dbReference type="SAM" id="SignalP"/>
    </source>
</evidence>